<reference evidence="1" key="2">
    <citation type="journal article" date="2023" name="IMA Fungus">
        <title>Comparative genomic study of the Penicillium genus elucidates a diverse pangenome and 15 lateral gene transfer events.</title>
        <authorList>
            <person name="Petersen C."/>
            <person name="Sorensen T."/>
            <person name="Nielsen M.R."/>
            <person name="Sondergaard T.E."/>
            <person name="Sorensen J.L."/>
            <person name="Fitzpatrick D.A."/>
            <person name="Frisvad J.C."/>
            <person name="Nielsen K.L."/>
        </authorList>
    </citation>
    <scope>NUCLEOTIDE SEQUENCE</scope>
    <source>
        <strain evidence="1">IBT 35675</strain>
    </source>
</reference>
<sequence>MRSSHTKQIFTDSIENLHTHFPGLAAMVNLFGVALNRQAASRSSYAKASVVLRAAYERRQNAYRSSTLSFDFKNLEKGSRTPMAQVLPARWKEEHDGSFMPIVGDGRKEMMVDVIAEFKPVEDEDL</sequence>
<evidence type="ECO:0000313" key="2">
    <source>
        <dbReference type="Proteomes" id="UP001148299"/>
    </source>
</evidence>
<protein>
    <submittedName>
        <fullName evidence="1">Uncharacterized protein</fullName>
    </submittedName>
</protein>
<comment type="caution">
    <text evidence="1">The sequence shown here is derived from an EMBL/GenBank/DDBJ whole genome shotgun (WGS) entry which is preliminary data.</text>
</comment>
<gene>
    <name evidence="1" type="ORF">N7541_010111</name>
</gene>
<reference evidence="1" key="1">
    <citation type="submission" date="2022-12" db="EMBL/GenBank/DDBJ databases">
        <authorList>
            <person name="Petersen C."/>
        </authorList>
    </citation>
    <scope>NUCLEOTIDE SEQUENCE</scope>
    <source>
        <strain evidence="1">IBT 35675</strain>
    </source>
</reference>
<organism evidence="1 2">
    <name type="scientific">Penicillium brevicompactum</name>
    <dbReference type="NCBI Taxonomy" id="5074"/>
    <lineage>
        <taxon>Eukaryota</taxon>
        <taxon>Fungi</taxon>
        <taxon>Dikarya</taxon>
        <taxon>Ascomycota</taxon>
        <taxon>Pezizomycotina</taxon>
        <taxon>Eurotiomycetes</taxon>
        <taxon>Eurotiomycetidae</taxon>
        <taxon>Eurotiales</taxon>
        <taxon>Aspergillaceae</taxon>
        <taxon>Penicillium</taxon>
    </lineage>
</organism>
<proteinExistence type="predicted"/>
<accession>A0A9W9UHB0</accession>
<keyword evidence="2" id="KW-1185">Reference proteome</keyword>
<dbReference type="Proteomes" id="UP001148299">
    <property type="component" value="Unassembled WGS sequence"/>
</dbReference>
<evidence type="ECO:0000313" key="1">
    <source>
        <dbReference type="EMBL" id="KAJ5340987.1"/>
    </source>
</evidence>
<dbReference type="EMBL" id="JAPZBR010000008">
    <property type="protein sequence ID" value="KAJ5340987.1"/>
    <property type="molecule type" value="Genomic_DNA"/>
</dbReference>
<name>A0A9W9UHB0_PENBR</name>
<dbReference type="AlphaFoldDB" id="A0A9W9UHB0"/>